<keyword evidence="5 6" id="KW-0269">Exonuclease</keyword>
<dbReference type="Gene3D" id="1.10.287.1040">
    <property type="entry name" value="Exonuclease VII, small subunit"/>
    <property type="match status" value="1"/>
</dbReference>
<dbReference type="SUPFAM" id="SSF116842">
    <property type="entry name" value="XseB-like"/>
    <property type="match status" value="1"/>
</dbReference>
<dbReference type="AlphaFoldDB" id="A0A1I1JH17"/>
<dbReference type="InterPro" id="IPR037004">
    <property type="entry name" value="Exonuc_VII_ssu_sf"/>
</dbReference>
<evidence type="ECO:0000313" key="8">
    <source>
        <dbReference type="EMBL" id="SFC47919.1"/>
    </source>
</evidence>
<accession>A0A1I1JH17</accession>
<dbReference type="HAMAP" id="MF_00337">
    <property type="entry name" value="Exonuc_7_S"/>
    <property type="match status" value="1"/>
</dbReference>
<evidence type="ECO:0000256" key="1">
    <source>
        <dbReference type="ARBA" id="ARBA00009998"/>
    </source>
</evidence>
<dbReference type="NCBIfam" id="TIGR01280">
    <property type="entry name" value="xseB"/>
    <property type="match status" value="1"/>
</dbReference>
<evidence type="ECO:0000256" key="7">
    <source>
        <dbReference type="SAM" id="MobiDB-lite"/>
    </source>
</evidence>
<keyword evidence="2 6" id="KW-0963">Cytoplasm</keyword>
<reference evidence="8 9" key="1">
    <citation type="submission" date="2016-10" db="EMBL/GenBank/DDBJ databases">
        <authorList>
            <person name="de Groot N.N."/>
        </authorList>
    </citation>
    <scope>NUCLEOTIDE SEQUENCE [LARGE SCALE GENOMIC DNA]</scope>
    <source>
        <strain evidence="8 9">DSM 18438</strain>
    </source>
</reference>
<evidence type="ECO:0000256" key="2">
    <source>
        <dbReference type="ARBA" id="ARBA00022490"/>
    </source>
</evidence>
<dbReference type="OrthoDB" id="9801128at2"/>
<dbReference type="PANTHER" id="PTHR34137:SF1">
    <property type="entry name" value="EXODEOXYRIBONUCLEASE 7 SMALL SUBUNIT"/>
    <property type="match status" value="1"/>
</dbReference>
<gene>
    <name evidence="6" type="primary">xseB</name>
    <name evidence="8" type="ORF">SAMN05660443_2798</name>
</gene>
<protein>
    <recommendedName>
        <fullName evidence="6">Exodeoxyribonuclease 7 small subunit</fullName>
        <ecNumber evidence="6">3.1.11.6</ecNumber>
    </recommendedName>
    <alternativeName>
        <fullName evidence="6">Exodeoxyribonuclease VII small subunit</fullName>
        <shortName evidence="6">Exonuclease VII small subunit</shortName>
    </alternativeName>
</protein>
<keyword evidence="3 6" id="KW-0540">Nuclease</keyword>
<dbReference type="GO" id="GO:0009318">
    <property type="term" value="C:exodeoxyribonuclease VII complex"/>
    <property type="evidence" value="ECO:0007669"/>
    <property type="project" value="UniProtKB-UniRule"/>
</dbReference>
<keyword evidence="9" id="KW-1185">Reference proteome</keyword>
<evidence type="ECO:0000256" key="3">
    <source>
        <dbReference type="ARBA" id="ARBA00022722"/>
    </source>
</evidence>
<dbReference type="EC" id="3.1.11.6" evidence="6"/>
<feature type="region of interest" description="Disordered" evidence="7">
    <location>
        <begin position="59"/>
        <end position="78"/>
    </location>
</feature>
<dbReference type="GO" id="GO:0006308">
    <property type="term" value="P:DNA catabolic process"/>
    <property type="evidence" value="ECO:0007669"/>
    <property type="project" value="UniProtKB-UniRule"/>
</dbReference>
<keyword evidence="4 6" id="KW-0378">Hydrolase</keyword>
<organism evidence="8 9">
    <name type="scientific">Marinospirillum celere</name>
    <dbReference type="NCBI Taxonomy" id="1122252"/>
    <lineage>
        <taxon>Bacteria</taxon>
        <taxon>Pseudomonadati</taxon>
        <taxon>Pseudomonadota</taxon>
        <taxon>Gammaproteobacteria</taxon>
        <taxon>Oceanospirillales</taxon>
        <taxon>Oceanospirillaceae</taxon>
        <taxon>Marinospirillum</taxon>
    </lineage>
</organism>
<evidence type="ECO:0000256" key="6">
    <source>
        <dbReference type="HAMAP-Rule" id="MF_00337"/>
    </source>
</evidence>
<dbReference type="Proteomes" id="UP000199058">
    <property type="component" value="Unassembled WGS sequence"/>
</dbReference>
<dbReference type="NCBIfam" id="NF002140">
    <property type="entry name" value="PRK00977.1-4"/>
    <property type="match status" value="1"/>
</dbReference>
<comment type="catalytic activity">
    <reaction evidence="6">
        <text>Exonucleolytic cleavage in either 5'- to 3'- or 3'- to 5'-direction to yield nucleoside 5'-phosphates.</text>
        <dbReference type="EC" id="3.1.11.6"/>
    </reaction>
</comment>
<evidence type="ECO:0000313" key="9">
    <source>
        <dbReference type="Proteomes" id="UP000199058"/>
    </source>
</evidence>
<proteinExistence type="inferred from homology"/>
<dbReference type="Pfam" id="PF02609">
    <property type="entry name" value="Exonuc_VII_S"/>
    <property type="match status" value="1"/>
</dbReference>
<evidence type="ECO:0000256" key="5">
    <source>
        <dbReference type="ARBA" id="ARBA00022839"/>
    </source>
</evidence>
<comment type="similarity">
    <text evidence="1 6">Belongs to the XseB family.</text>
</comment>
<comment type="subunit">
    <text evidence="6">Heterooligomer composed of large and small subunits.</text>
</comment>
<name>A0A1I1JH17_9GAMM</name>
<comment type="subcellular location">
    <subcellularLocation>
        <location evidence="6">Cytoplasm</location>
    </subcellularLocation>
</comment>
<sequence>MANEQDFEQQLKQLEELVTRMESGELSLEASLQAFEQGVQLTRNCQQLLNQAEQRVSRLQESQGQVSFEPLTNGGQTD</sequence>
<evidence type="ECO:0000256" key="4">
    <source>
        <dbReference type="ARBA" id="ARBA00022801"/>
    </source>
</evidence>
<dbReference type="STRING" id="1122252.SAMN05660443_2798"/>
<comment type="function">
    <text evidence="6">Bidirectionally degrades single-stranded DNA into large acid-insoluble oligonucleotides, which are then degraded further into small acid-soluble oligonucleotides.</text>
</comment>
<dbReference type="RefSeq" id="WP_091964941.1">
    <property type="nucleotide sequence ID" value="NZ_FOLH01000007.1"/>
</dbReference>
<dbReference type="EMBL" id="FOLH01000007">
    <property type="protein sequence ID" value="SFC47919.1"/>
    <property type="molecule type" value="Genomic_DNA"/>
</dbReference>
<dbReference type="GO" id="GO:0005829">
    <property type="term" value="C:cytosol"/>
    <property type="evidence" value="ECO:0007669"/>
    <property type="project" value="TreeGrafter"/>
</dbReference>
<dbReference type="PANTHER" id="PTHR34137">
    <property type="entry name" value="EXODEOXYRIBONUCLEASE 7 SMALL SUBUNIT"/>
    <property type="match status" value="1"/>
</dbReference>
<dbReference type="GO" id="GO:0008855">
    <property type="term" value="F:exodeoxyribonuclease VII activity"/>
    <property type="evidence" value="ECO:0007669"/>
    <property type="project" value="UniProtKB-UniRule"/>
</dbReference>
<dbReference type="InterPro" id="IPR003761">
    <property type="entry name" value="Exonuc_VII_S"/>
</dbReference>